<evidence type="ECO:0000313" key="4">
    <source>
        <dbReference type="Proteomes" id="UP000046176"/>
    </source>
</evidence>
<name>A0A0T7FQY5_NEOGA</name>
<feature type="transmembrane region" description="Helical" evidence="1">
    <location>
        <begin position="20"/>
        <end position="45"/>
    </location>
</feature>
<dbReference type="OrthoDB" id="7349713at2"/>
<proteinExistence type="predicted"/>
<dbReference type="EMBL" id="CCRH01000010">
    <property type="protein sequence ID" value="CDZ37409.1"/>
    <property type="molecule type" value="Genomic_DNA"/>
</dbReference>
<evidence type="ECO:0000259" key="2">
    <source>
        <dbReference type="Pfam" id="PF07811"/>
    </source>
</evidence>
<evidence type="ECO:0000313" key="3">
    <source>
        <dbReference type="EMBL" id="CDZ37409.1"/>
    </source>
</evidence>
<keyword evidence="1" id="KW-0812">Transmembrane</keyword>
<gene>
    <name evidence="3" type="primary">tadG</name>
    <name evidence="3" type="ORF">NGAL_HAMBI1145_38550</name>
</gene>
<dbReference type="Pfam" id="PF07811">
    <property type="entry name" value="TadE"/>
    <property type="match status" value="1"/>
</dbReference>
<reference evidence="3 4" key="1">
    <citation type="submission" date="2014-08" db="EMBL/GenBank/DDBJ databases">
        <authorList>
            <person name="Chen Y.-H."/>
        </authorList>
    </citation>
    <scope>NUCLEOTIDE SEQUENCE [LARGE SCALE GENOMIC DNA]</scope>
</reference>
<accession>A0A0T7FQY5</accession>
<organism evidence="3 4">
    <name type="scientific">Neorhizobium galegae bv. officinalis</name>
    <dbReference type="NCBI Taxonomy" id="323656"/>
    <lineage>
        <taxon>Bacteria</taxon>
        <taxon>Pseudomonadati</taxon>
        <taxon>Pseudomonadota</taxon>
        <taxon>Alphaproteobacteria</taxon>
        <taxon>Hyphomicrobiales</taxon>
        <taxon>Rhizobiaceae</taxon>
        <taxon>Rhizobium/Agrobacterium group</taxon>
        <taxon>Neorhizobium</taxon>
    </lineage>
</organism>
<dbReference type="AlphaFoldDB" id="A0A0T7FQY5"/>
<feature type="domain" description="TadE-like" evidence="2">
    <location>
        <begin position="16"/>
        <end position="58"/>
    </location>
</feature>
<dbReference type="Proteomes" id="UP000046176">
    <property type="component" value="Unassembled WGS sequence"/>
</dbReference>
<evidence type="ECO:0000256" key="1">
    <source>
        <dbReference type="SAM" id="Phobius"/>
    </source>
</evidence>
<keyword evidence="1" id="KW-0472">Membrane</keyword>
<protein>
    <submittedName>
        <fullName evidence="3">Flp pilus assembly protein TadG</fullName>
    </submittedName>
</protein>
<dbReference type="InterPro" id="IPR012495">
    <property type="entry name" value="TadE-like_dom"/>
</dbReference>
<sequence length="172" mass="18648">MTPMHRFKTLLRNEQGTAAVEFALLVLPFFVFLFCILDMALMFFVDSALDSALHMAARSVRVGTAYSNGWDLAAFKSNVCDGMALAFSCEDELLVTTTTMSDFSSMSFTSPVSGGVLSVTESFSPARSGDYVMIQAFLPWDSLLAAIGADVNTLADGTYVLSASVIFRNEPF</sequence>
<keyword evidence="1" id="KW-1133">Transmembrane helix</keyword>